<sequence length="173" mass="19416">MKKIGYIIILCLLFAACTKSIEIVYDQTMSMVDQEIEQVVEEEPEQNLVGVWDGTIDCTGCCSPKYRYTLTITKHELASELIEGSLKISGIPDQQYFAVFKLDMKLKGNELIIKTIGKTENTGTPKPGCGRYCSGNTYELVLSEDKTKFNGDWVKSYKCSVSDKSTLINIEKQ</sequence>
<dbReference type="Proteomes" id="UP001497514">
    <property type="component" value="Chromosome"/>
</dbReference>
<evidence type="ECO:0000313" key="2">
    <source>
        <dbReference type="EMBL" id="CAL2081513.1"/>
    </source>
</evidence>
<protein>
    <recommendedName>
        <fullName evidence="4">Lipoprotein</fullName>
    </recommendedName>
</protein>
<accession>A0ABM9NW73</accession>
<keyword evidence="3" id="KW-1185">Reference proteome</keyword>
<feature type="signal peptide" evidence="1">
    <location>
        <begin position="1"/>
        <end position="21"/>
    </location>
</feature>
<organism evidence="2 3">
    <name type="scientific">Tenacibaculum dicentrarchi</name>
    <dbReference type="NCBI Taxonomy" id="669041"/>
    <lineage>
        <taxon>Bacteria</taxon>
        <taxon>Pseudomonadati</taxon>
        <taxon>Bacteroidota</taxon>
        <taxon>Flavobacteriia</taxon>
        <taxon>Flavobacteriales</taxon>
        <taxon>Flavobacteriaceae</taxon>
        <taxon>Tenacibaculum</taxon>
    </lineage>
</organism>
<evidence type="ECO:0008006" key="4">
    <source>
        <dbReference type="Google" id="ProtNLM"/>
    </source>
</evidence>
<evidence type="ECO:0000256" key="1">
    <source>
        <dbReference type="SAM" id="SignalP"/>
    </source>
</evidence>
<evidence type="ECO:0000313" key="3">
    <source>
        <dbReference type="Proteomes" id="UP001497514"/>
    </source>
</evidence>
<dbReference type="EMBL" id="OZ038524">
    <property type="protein sequence ID" value="CAL2081513.1"/>
    <property type="molecule type" value="Genomic_DNA"/>
</dbReference>
<dbReference type="GeneID" id="65209643"/>
<reference evidence="2 3" key="1">
    <citation type="submission" date="2024-05" db="EMBL/GenBank/DDBJ databases">
        <authorList>
            <person name="Duchaud E."/>
        </authorList>
    </citation>
    <scope>NUCLEOTIDE SEQUENCE [LARGE SCALE GENOMIC DNA]</scope>
    <source>
        <strain evidence="2">Ena-SAMPLE-TAB-13-05-2024-13:56:06:370-140309</strain>
    </source>
</reference>
<dbReference type="RefSeq" id="WP_145993488.1">
    <property type="nucleotide sequence ID" value="NZ_JBFKZT010000003.1"/>
</dbReference>
<dbReference type="PROSITE" id="PS51257">
    <property type="entry name" value="PROKAR_LIPOPROTEIN"/>
    <property type="match status" value="1"/>
</dbReference>
<keyword evidence="1" id="KW-0732">Signal</keyword>
<gene>
    <name evidence="2" type="ORF">TD3509T_1195</name>
</gene>
<proteinExistence type="predicted"/>
<feature type="chain" id="PRO_5045197460" description="Lipoprotein" evidence="1">
    <location>
        <begin position="22"/>
        <end position="173"/>
    </location>
</feature>
<name>A0ABM9NW73_9FLAO</name>